<comment type="caution">
    <text evidence="5">The sequence shown here is derived from an EMBL/GenBank/DDBJ whole genome shotgun (WGS) entry which is preliminary data.</text>
</comment>
<dbReference type="InterPro" id="IPR000595">
    <property type="entry name" value="cNMP-bd_dom"/>
</dbReference>
<feature type="domain" description="HTH crp-type" evidence="4">
    <location>
        <begin position="145"/>
        <end position="211"/>
    </location>
</feature>
<dbReference type="PANTHER" id="PTHR24567:SF74">
    <property type="entry name" value="HTH-TYPE TRANSCRIPTIONAL REGULATOR ARCR"/>
    <property type="match status" value="1"/>
</dbReference>
<accession>A0A9D1DHS5</accession>
<dbReference type="SUPFAM" id="SSF46785">
    <property type="entry name" value="Winged helix' DNA-binding domain"/>
    <property type="match status" value="1"/>
</dbReference>
<dbReference type="GO" id="GO:0003700">
    <property type="term" value="F:DNA-binding transcription factor activity"/>
    <property type="evidence" value="ECO:0007669"/>
    <property type="project" value="TreeGrafter"/>
</dbReference>
<evidence type="ECO:0000256" key="3">
    <source>
        <dbReference type="ARBA" id="ARBA00023163"/>
    </source>
</evidence>
<dbReference type="GO" id="GO:0003677">
    <property type="term" value="F:DNA binding"/>
    <property type="evidence" value="ECO:0007669"/>
    <property type="project" value="UniProtKB-KW"/>
</dbReference>
<dbReference type="PROSITE" id="PS51063">
    <property type="entry name" value="HTH_CRP_2"/>
    <property type="match status" value="1"/>
</dbReference>
<proteinExistence type="predicted"/>
<dbReference type="PANTHER" id="PTHR24567">
    <property type="entry name" value="CRP FAMILY TRANSCRIPTIONAL REGULATORY PROTEIN"/>
    <property type="match status" value="1"/>
</dbReference>
<organism evidence="5 6">
    <name type="scientific">Candidatus Avoscillospira avicola</name>
    <dbReference type="NCBI Taxonomy" id="2840706"/>
    <lineage>
        <taxon>Bacteria</taxon>
        <taxon>Bacillati</taxon>
        <taxon>Bacillota</taxon>
        <taxon>Clostridia</taxon>
        <taxon>Eubacteriales</taxon>
        <taxon>Oscillospiraceae</taxon>
        <taxon>Oscillospiraceae incertae sedis</taxon>
        <taxon>Candidatus Avoscillospira</taxon>
    </lineage>
</organism>
<dbReference type="Gene3D" id="1.10.10.10">
    <property type="entry name" value="Winged helix-like DNA-binding domain superfamily/Winged helix DNA-binding domain"/>
    <property type="match status" value="1"/>
</dbReference>
<dbReference type="PRINTS" id="PR00034">
    <property type="entry name" value="HTHCRP"/>
</dbReference>
<reference evidence="5" key="2">
    <citation type="journal article" date="2021" name="PeerJ">
        <title>Extensive microbial diversity within the chicken gut microbiome revealed by metagenomics and culture.</title>
        <authorList>
            <person name="Gilroy R."/>
            <person name="Ravi A."/>
            <person name="Getino M."/>
            <person name="Pursley I."/>
            <person name="Horton D.L."/>
            <person name="Alikhan N.F."/>
            <person name="Baker D."/>
            <person name="Gharbi K."/>
            <person name="Hall N."/>
            <person name="Watson M."/>
            <person name="Adriaenssens E.M."/>
            <person name="Foster-Nyarko E."/>
            <person name="Jarju S."/>
            <person name="Secka A."/>
            <person name="Antonio M."/>
            <person name="Oren A."/>
            <person name="Chaudhuri R.R."/>
            <person name="La Ragione R."/>
            <person name="Hildebrand F."/>
            <person name="Pallen M.J."/>
        </authorList>
    </citation>
    <scope>NUCLEOTIDE SEQUENCE</scope>
    <source>
        <strain evidence="5">ChiBcec15-4380</strain>
    </source>
</reference>
<dbReference type="Pfam" id="PF13545">
    <property type="entry name" value="HTH_Crp_2"/>
    <property type="match status" value="1"/>
</dbReference>
<dbReference type="InterPro" id="IPR036388">
    <property type="entry name" value="WH-like_DNA-bd_sf"/>
</dbReference>
<keyword evidence="2" id="KW-0238">DNA-binding</keyword>
<dbReference type="InterPro" id="IPR012318">
    <property type="entry name" value="HTH_CRP"/>
</dbReference>
<dbReference type="SUPFAM" id="SSF51206">
    <property type="entry name" value="cAMP-binding domain-like"/>
    <property type="match status" value="1"/>
</dbReference>
<dbReference type="Proteomes" id="UP000824239">
    <property type="component" value="Unassembled WGS sequence"/>
</dbReference>
<evidence type="ECO:0000313" key="6">
    <source>
        <dbReference type="Proteomes" id="UP000824239"/>
    </source>
</evidence>
<evidence type="ECO:0000313" key="5">
    <source>
        <dbReference type="EMBL" id="HIR50854.1"/>
    </source>
</evidence>
<gene>
    <name evidence="5" type="ORF">IAA53_06160</name>
</gene>
<name>A0A9D1DHS5_9FIRM</name>
<dbReference type="InterPro" id="IPR050397">
    <property type="entry name" value="Env_Response_Regulators"/>
</dbReference>
<sequence>MNVSEFFPMWEKLTPPQRRRLEESAAWRQAPAGTILRRGGDDCLGLLLVAKGQLRASLLSPEGREITIYRLFPRDICLFSASCMMRSIQFDITIEVEKDAGFYLIPAPIYQGLMEESAQLANYTNEIMATRFSEVMWLMEQVMWRRFDQRLAAFLLEESRLEGAKALRLTHEKIAAHLGTAREVVTRMLRYFQSEGMVRLARGTVELTDPAGLEALAEP</sequence>
<protein>
    <submittedName>
        <fullName evidence="5">Crp/Fnr family transcriptional regulator</fullName>
    </submittedName>
</protein>
<dbReference type="AlphaFoldDB" id="A0A9D1DHS5"/>
<evidence type="ECO:0000256" key="1">
    <source>
        <dbReference type="ARBA" id="ARBA00023015"/>
    </source>
</evidence>
<dbReference type="InterPro" id="IPR036390">
    <property type="entry name" value="WH_DNA-bd_sf"/>
</dbReference>
<dbReference type="InterPro" id="IPR018490">
    <property type="entry name" value="cNMP-bd_dom_sf"/>
</dbReference>
<dbReference type="InterPro" id="IPR014710">
    <property type="entry name" value="RmlC-like_jellyroll"/>
</dbReference>
<dbReference type="Gene3D" id="2.60.120.10">
    <property type="entry name" value="Jelly Rolls"/>
    <property type="match status" value="1"/>
</dbReference>
<keyword evidence="1" id="KW-0805">Transcription regulation</keyword>
<dbReference type="CDD" id="cd00038">
    <property type="entry name" value="CAP_ED"/>
    <property type="match status" value="1"/>
</dbReference>
<dbReference type="EMBL" id="DVHE01000048">
    <property type="protein sequence ID" value="HIR50854.1"/>
    <property type="molecule type" value="Genomic_DNA"/>
</dbReference>
<dbReference type="SMART" id="SM00419">
    <property type="entry name" value="HTH_CRP"/>
    <property type="match status" value="1"/>
</dbReference>
<evidence type="ECO:0000259" key="4">
    <source>
        <dbReference type="PROSITE" id="PS51063"/>
    </source>
</evidence>
<reference evidence="5" key="1">
    <citation type="submission" date="2020-10" db="EMBL/GenBank/DDBJ databases">
        <authorList>
            <person name="Gilroy R."/>
        </authorList>
    </citation>
    <scope>NUCLEOTIDE SEQUENCE</scope>
    <source>
        <strain evidence="5">ChiBcec15-4380</strain>
    </source>
</reference>
<keyword evidence="3" id="KW-0804">Transcription</keyword>
<dbReference type="GO" id="GO:0005829">
    <property type="term" value="C:cytosol"/>
    <property type="evidence" value="ECO:0007669"/>
    <property type="project" value="TreeGrafter"/>
</dbReference>
<dbReference type="CDD" id="cd00092">
    <property type="entry name" value="HTH_CRP"/>
    <property type="match status" value="1"/>
</dbReference>
<evidence type="ECO:0000256" key="2">
    <source>
        <dbReference type="ARBA" id="ARBA00023125"/>
    </source>
</evidence>